<protein>
    <submittedName>
        <fullName evidence="2">Helix-turn-helix domain-containing protein</fullName>
    </submittedName>
</protein>
<comment type="caution">
    <text evidence="2">The sequence shown here is derived from an EMBL/GenBank/DDBJ whole genome shotgun (WGS) entry which is preliminary data.</text>
</comment>
<reference evidence="3" key="1">
    <citation type="submission" date="2021-01" db="EMBL/GenBank/DDBJ databases">
        <title>Genome public.</title>
        <authorList>
            <person name="Liu C."/>
            <person name="Sun Q."/>
        </authorList>
    </citation>
    <scope>NUCLEOTIDE SEQUENCE [LARGE SCALE GENOMIC DNA]</scope>
    <source>
        <strain evidence="3">YIM B02556</strain>
    </source>
</reference>
<name>A0ABS1F6Y5_9PROT</name>
<sequence>MKTNQELADFLRSRRSRLQLDGGALAVHRRRRTPGLRREEVAQRAGISVEWYVKLEQGRAVSPSDETIEALSRALELDAVEQAHLRSLVGKEKRPPFLREVAPASLRRLVASLPHPAYVTGRRWDVLAWNDAAAELFGDFARIPVKDRNILLFMLTDPKARRLFGTGWTKEAKRIVSLFRAAHDHWAGDAAFRDLVERIRAGCSEFSAWWQLHDIGAPVSGTKLLHHPVDGPVPYEYTTFQANDDPRLKLAIYLKR</sequence>
<proteinExistence type="predicted"/>
<dbReference type="Pfam" id="PF13560">
    <property type="entry name" value="HTH_31"/>
    <property type="match status" value="1"/>
</dbReference>
<dbReference type="Gene3D" id="3.30.450.180">
    <property type="match status" value="1"/>
</dbReference>
<evidence type="ECO:0000313" key="2">
    <source>
        <dbReference type="EMBL" id="MBK1839157.1"/>
    </source>
</evidence>
<dbReference type="PANTHER" id="PTHR35010">
    <property type="entry name" value="BLL4672 PROTEIN-RELATED"/>
    <property type="match status" value="1"/>
</dbReference>
<dbReference type="CDD" id="cd00093">
    <property type="entry name" value="HTH_XRE"/>
    <property type="match status" value="1"/>
</dbReference>
<dbReference type="Pfam" id="PF17765">
    <property type="entry name" value="MLTR_LBD"/>
    <property type="match status" value="1"/>
</dbReference>
<dbReference type="EMBL" id="JAENHM010000051">
    <property type="protein sequence ID" value="MBK1839157.1"/>
    <property type="molecule type" value="Genomic_DNA"/>
</dbReference>
<dbReference type="SUPFAM" id="SSF47413">
    <property type="entry name" value="lambda repressor-like DNA-binding domains"/>
    <property type="match status" value="1"/>
</dbReference>
<dbReference type="InterPro" id="IPR010982">
    <property type="entry name" value="Lambda_DNA-bd_dom_sf"/>
</dbReference>
<dbReference type="PANTHER" id="PTHR35010:SF3">
    <property type="entry name" value="BLL4873 PROTEIN"/>
    <property type="match status" value="1"/>
</dbReference>
<dbReference type="InterPro" id="IPR041413">
    <property type="entry name" value="MLTR_LBD"/>
</dbReference>
<dbReference type="Gene3D" id="1.10.260.40">
    <property type="entry name" value="lambda repressor-like DNA-binding domains"/>
    <property type="match status" value="1"/>
</dbReference>
<evidence type="ECO:0000313" key="3">
    <source>
        <dbReference type="Proteomes" id="UP000652760"/>
    </source>
</evidence>
<dbReference type="Proteomes" id="UP000652760">
    <property type="component" value="Unassembled WGS sequence"/>
</dbReference>
<keyword evidence="3" id="KW-1185">Reference proteome</keyword>
<dbReference type="PROSITE" id="PS50943">
    <property type="entry name" value="HTH_CROC1"/>
    <property type="match status" value="1"/>
</dbReference>
<dbReference type="RefSeq" id="WP_200194850.1">
    <property type="nucleotide sequence ID" value="NZ_JAENHM010000051.1"/>
</dbReference>
<accession>A0ABS1F6Y5</accession>
<gene>
    <name evidence="2" type="ORF">JHL17_17235</name>
</gene>
<feature type="domain" description="HTH cro/C1-type" evidence="1">
    <location>
        <begin position="35"/>
        <end position="82"/>
    </location>
</feature>
<dbReference type="InterPro" id="IPR001387">
    <property type="entry name" value="Cro/C1-type_HTH"/>
</dbReference>
<evidence type="ECO:0000259" key="1">
    <source>
        <dbReference type="PROSITE" id="PS50943"/>
    </source>
</evidence>
<organism evidence="2 3">
    <name type="scientific">Azospirillum endophyticum</name>
    <dbReference type="NCBI Taxonomy" id="2800326"/>
    <lineage>
        <taxon>Bacteria</taxon>
        <taxon>Pseudomonadati</taxon>
        <taxon>Pseudomonadota</taxon>
        <taxon>Alphaproteobacteria</taxon>
        <taxon>Rhodospirillales</taxon>
        <taxon>Azospirillaceae</taxon>
        <taxon>Azospirillum</taxon>
    </lineage>
</organism>
<dbReference type="SMART" id="SM00530">
    <property type="entry name" value="HTH_XRE"/>
    <property type="match status" value="1"/>
</dbReference>